<evidence type="ECO:0000256" key="1">
    <source>
        <dbReference type="SAM" id="MobiDB-lite"/>
    </source>
</evidence>
<organism evidence="3 4">
    <name type="scientific">Halobium palmae</name>
    <dbReference type="NCBI Taxonomy" id="1776492"/>
    <lineage>
        <taxon>Archaea</taxon>
        <taxon>Methanobacteriati</taxon>
        <taxon>Methanobacteriota</taxon>
        <taxon>Stenosarchaea group</taxon>
        <taxon>Halobacteria</taxon>
        <taxon>Halobacteriales</taxon>
        <taxon>Haloferacaceae</taxon>
        <taxon>Halobium</taxon>
    </lineage>
</organism>
<reference evidence="3 4" key="1">
    <citation type="journal article" date="2019" name="Int. J. Syst. Evol. Microbiol.">
        <title>The Global Catalogue of Microorganisms (GCM) 10K type strain sequencing project: providing services to taxonomists for standard genome sequencing and annotation.</title>
        <authorList>
            <consortium name="The Broad Institute Genomics Platform"/>
            <consortium name="The Broad Institute Genome Sequencing Center for Infectious Disease"/>
            <person name="Wu L."/>
            <person name="Ma J."/>
        </authorList>
    </citation>
    <scope>NUCLEOTIDE SEQUENCE [LARGE SCALE GENOMIC DNA]</scope>
    <source>
        <strain evidence="3 4">NBRC 111368</strain>
    </source>
</reference>
<dbReference type="Pfam" id="PF12705">
    <property type="entry name" value="PDDEXK_1"/>
    <property type="match status" value="1"/>
</dbReference>
<dbReference type="EMBL" id="JBHSWU010000004">
    <property type="protein sequence ID" value="MFC6723092.1"/>
    <property type="molecule type" value="Genomic_DNA"/>
</dbReference>
<protein>
    <submittedName>
        <fullName evidence="3">PD-(D/E)XK nuclease family protein</fullName>
    </submittedName>
</protein>
<dbReference type="AlphaFoldDB" id="A0ABD5RV69"/>
<evidence type="ECO:0000313" key="4">
    <source>
        <dbReference type="Proteomes" id="UP001596328"/>
    </source>
</evidence>
<dbReference type="InterPro" id="IPR038726">
    <property type="entry name" value="PDDEXK_AddAB-type"/>
</dbReference>
<dbReference type="InterPro" id="IPR011604">
    <property type="entry name" value="PDDEXK-like_dom_sf"/>
</dbReference>
<feature type="region of interest" description="Disordered" evidence="1">
    <location>
        <begin position="27"/>
        <end position="47"/>
    </location>
</feature>
<proteinExistence type="predicted"/>
<accession>A0ABD5RV69</accession>
<keyword evidence="4" id="KW-1185">Reference proteome</keyword>
<sequence length="343" mass="40074">MRDHRSRISTATFNEWYQEREFAQNIRNGTPYFNGPSPVPDPERHSPSNLLQCHRKIYYRQLNAPKEDEDPEGIFWTGRRFEEDIIVPYLQDAVVGEDTYVRNSMWIDTTVETEVGELRFKGSTDPVIVDRESEPLLVTEVKTTTSLDQKTETSTHHRAQVHAYMRGLLEKYDRDVDEAVVIYGDRDSMMVKAFQEPFDVAFWNRVVEWAVSHTDFRVHDDLPPGTPEQDWECKFCPYRRRCGKTSGPFQDEGPRGFLPLMDTYPREQVVEYLNAYEGNSGELTPTLAHQYPELAEEYDVREWRCSRCDSGFEWNEVKWDGDTESPPMCPVCLEKDEPREMSG</sequence>
<gene>
    <name evidence="3" type="ORF">ACFQE1_01530</name>
</gene>
<feature type="domain" description="PD-(D/E)XK endonuclease-like" evidence="2">
    <location>
        <begin position="95"/>
        <end position="242"/>
    </location>
</feature>
<name>A0ABD5RV69_9EURY</name>
<dbReference type="Gene3D" id="3.90.320.10">
    <property type="match status" value="1"/>
</dbReference>
<comment type="caution">
    <text evidence="3">The sequence shown here is derived from an EMBL/GenBank/DDBJ whole genome shotgun (WGS) entry which is preliminary data.</text>
</comment>
<evidence type="ECO:0000259" key="2">
    <source>
        <dbReference type="Pfam" id="PF12705"/>
    </source>
</evidence>
<dbReference type="Proteomes" id="UP001596328">
    <property type="component" value="Unassembled WGS sequence"/>
</dbReference>
<evidence type="ECO:0000313" key="3">
    <source>
        <dbReference type="EMBL" id="MFC6723092.1"/>
    </source>
</evidence>